<dbReference type="GO" id="GO:0005737">
    <property type="term" value="C:cytoplasm"/>
    <property type="evidence" value="ECO:0007669"/>
    <property type="project" value="TreeGrafter"/>
</dbReference>
<sequence length="166" mass="18102">MSLEAIDLGDSLPSVILKNEKGEDVDVSTLVASKGAIFFSIPKVDTDVLPRRYIGGCTTQACGFRDQFPDFSGQNFDVYCLSADPPTEQLKWQLKIELPYPLISDVDRTLITALGAKSPEGRTARGHFIFAPGGKLVEKQLPVTPKDSPVLALEFVKKFNEGKASL</sequence>
<feature type="domain" description="Thioredoxin" evidence="10">
    <location>
        <begin position="6"/>
        <end position="161"/>
    </location>
</feature>
<evidence type="ECO:0000256" key="1">
    <source>
        <dbReference type="ARBA" id="ARBA00013017"/>
    </source>
</evidence>
<gene>
    <name evidence="11" type="ORF">EVG20_g7456</name>
</gene>
<dbReference type="PROSITE" id="PS51352">
    <property type="entry name" value="THIOREDOXIN_2"/>
    <property type="match status" value="1"/>
</dbReference>
<dbReference type="InterPro" id="IPR036249">
    <property type="entry name" value="Thioredoxin-like_sf"/>
</dbReference>
<evidence type="ECO:0000256" key="5">
    <source>
        <dbReference type="ARBA" id="ARBA00023157"/>
    </source>
</evidence>
<comment type="caution">
    <text evidence="11">The sequence shown here is derived from an EMBL/GenBank/DDBJ whole genome shotgun (WGS) entry which is preliminary data.</text>
</comment>
<keyword evidence="12" id="KW-1185">Reference proteome</keyword>
<evidence type="ECO:0000313" key="11">
    <source>
        <dbReference type="EMBL" id="TFY60338.1"/>
    </source>
</evidence>
<keyword evidence="2" id="KW-0575">Peroxidase</keyword>
<reference evidence="11 12" key="1">
    <citation type="submission" date="2019-02" db="EMBL/GenBank/DDBJ databases">
        <title>Genome sequencing of the rare red list fungi Dentipellis fragilis.</title>
        <authorList>
            <person name="Buettner E."/>
            <person name="Kellner H."/>
        </authorList>
    </citation>
    <scope>NUCLEOTIDE SEQUENCE [LARGE SCALE GENOMIC DNA]</scope>
    <source>
        <strain evidence="11 12">DSM 105465</strain>
    </source>
</reference>
<dbReference type="InterPro" id="IPR013766">
    <property type="entry name" value="Thioredoxin_domain"/>
</dbReference>
<dbReference type="OrthoDB" id="338622at2759"/>
<dbReference type="STRING" id="205917.A0A4Y9YEQ2"/>
<dbReference type="InterPro" id="IPR050924">
    <property type="entry name" value="Peroxiredoxin_BCP/PrxQ"/>
</dbReference>
<name>A0A4Y9YEQ2_9AGAM</name>
<protein>
    <recommendedName>
        <fullName evidence="1">thioredoxin-dependent peroxiredoxin</fullName>
        <ecNumber evidence="1">1.11.1.24</ecNumber>
    </recommendedName>
    <alternativeName>
        <fullName evidence="7">Thioredoxin peroxidase</fullName>
    </alternativeName>
</protein>
<evidence type="ECO:0000256" key="2">
    <source>
        <dbReference type="ARBA" id="ARBA00022559"/>
    </source>
</evidence>
<keyword evidence="3" id="KW-0049">Antioxidant</keyword>
<comment type="catalytic activity">
    <reaction evidence="9">
        <text>a hydroperoxide + [thioredoxin]-dithiol = an alcohol + [thioredoxin]-disulfide + H2O</text>
        <dbReference type="Rhea" id="RHEA:62620"/>
        <dbReference type="Rhea" id="RHEA-COMP:10698"/>
        <dbReference type="Rhea" id="RHEA-COMP:10700"/>
        <dbReference type="ChEBI" id="CHEBI:15377"/>
        <dbReference type="ChEBI" id="CHEBI:29950"/>
        <dbReference type="ChEBI" id="CHEBI:30879"/>
        <dbReference type="ChEBI" id="CHEBI:35924"/>
        <dbReference type="ChEBI" id="CHEBI:50058"/>
        <dbReference type="EC" id="1.11.1.24"/>
    </reaction>
</comment>
<dbReference type="Proteomes" id="UP000298327">
    <property type="component" value="Unassembled WGS sequence"/>
</dbReference>
<comment type="similarity">
    <text evidence="8">Belongs to the peroxiredoxin family. BCP/PrxQ subfamily.</text>
</comment>
<dbReference type="EMBL" id="SEOQ01000568">
    <property type="protein sequence ID" value="TFY60338.1"/>
    <property type="molecule type" value="Genomic_DNA"/>
</dbReference>
<keyword evidence="4" id="KW-0560">Oxidoreductase</keyword>
<dbReference type="GO" id="GO:0034599">
    <property type="term" value="P:cellular response to oxidative stress"/>
    <property type="evidence" value="ECO:0007669"/>
    <property type="project" value="TreeGrafter"/>
</dbReference>
<evidence type="ECO:0000313" key="12">
    <source>
        <dbReference type="Proteomes" id="UP000298327"/>
    </source>
</evidence>
<keyword evidence="5" id="KW-1015">Disulfide bond</keyword>
<proteinExistence type="inferred from homology"/>
<dbReference type="Gene3D" id="3.40.30.10">
    <property type="entry name" value="Glutaredoxin"/>
    <property type="match status" value="1"/>
</dbReference>
<evidence type="ECO:0000256" key="9">
    <source>
        <dbReference type="ARBA" id="ARBA00049091"/>
    </source>
</evidence>
<dbReference type="AlphaFoldDB" id="A0A4Y9YEQ2"/>
<dbReference type="PANTHER" id="PTHR42801:SF23">
    <property type="entry name" value="PEROXIREDOXIN DOT5"/>
    <property type="match status" value="1"/>
</dbReference>
<evidence type="ECO:0000256" key="4">
    <source>
        <dbReference type="ARBA" id="ARBA00023002"/>
    </source>
</evidence>
<organism evidence="11 12">
    <name type="scientific">Dentipellis fragilis</name>
    <dbReference type="NCBI Taxonomy" id="205917"/>
    <lineage>
        <taxon>Eukaryota</taxon>
        <taxon>Fungi</taxon>
        <taxon>Dikarya</taxon>
        <taxon>Basidiomycota</taxon>
        <taxon>Agaricomycotina</taxon>
        <taxon>Agaricomycetes</taxon>
        <taxon>Russulales</taxon>
        <taxon>Hericiaceae</taxon>
        <taxon>Dentipellis</taxon>
    </lineage>
</organism>
<evidence type="ECO:0000256" key="7">
    <source>
        <dbReference type="ARBA" id="ARBA00032824"/>
    </source>
</evidence>
<evidence type="ECO:0000256" key="3">
    <source>
        <dbReference type="ARBA" id="ARBA00022862"/>
    </source>
</evidence>
<keyword evidence="6" id="KW-0676">Redox-active center</keyword>
<accession>A0A4Y9YEQ2</accession>
<dbReference type="PANTHER" id="PTHR42801">
    <property type="entry name" value="THIOREDOXIN-DEPENDENT PEROXIDE REDUCTASE"/>
    <property type="match status" value="1"/>
</dbReference>
<dbReference type="EC" id="1.11.1.24" evidence="1"/>
<dbReference type="InterPro" id="IPR000866">
    <property type="entry name" value="AhpC/TSA"/>
</dbReference>
<dbReference type="GO" id="GO:0045454">
    <property type="term" value="P:cell redox homeostasis"/>
    <property type="evidence" value="ECO:0007669"/>
    <property type="project" value="TreeGrafter"/>
</dbReference>
<evidence type="ECO:0000259" key="10">
    <source>
        <dbReference type="PROSITE" id="PS51352"/>
    </source>
</evidence>
<dbReference type="SUPFAM" id="SSF52833">
    <property type="entry name" value="Thioredoxin-like"/>
    <property type="match status" value="1"/>
</dbReference>
<dbReference type="GO" id="GO:0008379">
    <property type="term" value="F:thioredoxin peroxidase activity"/>
    <property type="evidence" value="ECO:0007669"/>
    <property type="project" value="TreeGrafter"/>
</dbReference>
<evidence type="ECO:0000256" key="8">
    <source>
        <dbReference type="ARBA" id="ARBA00038489"/>
    </source>
</evidence>
<evidence type="ECO:0000256" key="6">
    <source>
        <dbReference type="ARBA" id="ARBA00023284"/>
    </source>
</evidence>
<dbReference type="Pfam" id="PF00578">
    <property type="entry name" value="AhpC-TSA"/>
    <property type="match status" value="1"/>
</dbReference>
<dbReference type="CDD" id="cd03017">
    <property type="entry name" value="PRX_BCP"/>
    <property type="match status" value="1"/>
</dbReference>